<dbReference type="SMART" id="SM00895">
    <property type="entry name" value="FCD"/>
    <property type="match status" value="1"/>
</dbReference>
<keyword evidence="6" id="KW-1185">Reference proteome</keyword>
<evidence type="ECO:0000256" key="3">
    <source>
        <dbReference type="ARBA" id="ARBA00023163"/>
    </source>
</evidence>
<dbReference type="InterPro" id="IPR036390">
    <property type="entry name" value="WH_DNA-bd_sf"/>
</dbReference>
<dbReference type="GO" id="GO:0003677">
    <property type="term" value="F:DNA binding"/>
    <property type="evidence" value="ECO:0007669"/>
    <property type="project" value="UniProtKB-KW"/>
</dbReference>
<dbReference type="InterPro" id="IPR008920">
    <property type="entry name" value="TF_FadR/GntR_C"/>
</dbReference>
<dbReference type="PANTHER" id="PTHR43537">
    <property type="entry name" value="TRANSCRIPTIONAL REGULATOR, GNTR FAMILY"/>
    <property type="match status" value="1"/>
</dbReference>
<gene>
    <name evidence="5" type="ORF">WM40_21535</name>
</gene>
<dbReference type="Proteomes" id="UP000033618">
    <property type="component" value="Unassembled WGS sequence"/>
</dbReference>
<dbReference type="Gene3D" id="1.20.120.530">
    <property type="entry name" value="GntR ligand-binding domain-like"/>
    <property type="match status" value="1"/>
</dbReference>
<dbReference type="STRING" id="28092.WM40_21535"/>
<dbReference type="Gene3D" id="1.10.10.10">
    <property type="entry name" value="Winged helix-like DNA-binding domain superfamily/Winged helix DNA-binding domain"/>
    <property type="match status" value="1"/>
</dbReference>
<dbReference type="SUPFAM" id="SSF48008">
    <property type="entry name" value="GntR ligand-binding domain-like"/>
    <property type="match status" value="1"/>
</dbReference>
<comment type="caution">
    <text evidence="5">The sequence shown here is derived from an EMBL/GenBank/DDBJ whole genome shotgun (WGS) entry which is preliminary data.</text>
</comment>
<keyword evidence="2" id="KW-0238">DNA-binding</keyword>
<evidence type="ECO:0000313" key="5">
    <source>
        <dbReference type="EMBL" id="KKB61756.1"/>
    </source>
</evidence>
<dbReference type="PROSITE" id="PS50949">
    <property type="entry name" value="HTH_GNTR"/>
    <property type="match status" value="1"/>
</dbReference>
<protein>
    <recommendedName>
        <fullName evidence="4">HTH gntR-type domain-containing protein</fullName>
    </recommendedName>
</protein>
<evidence type="ECO:0000313" key="6">
    <source>
        <dbReference type="Proteomes" id="UP000033618"/>
    </source>
</evidence>
<name>A0A0F5JV71_9BURK</name>
<dbReference type="InterPro" id="IPR000524">
    <property type="entry name" value="Tscrpt_reg_HTH_GntR"/>
</dbReference>
<dbReference type="PATRIC" id="fig|28092.6.peg.5071"/>
<dbReference type="SMART" id="SM00345">
    <property type="entry name" value="HTH_GNTR"/>
    <property type="match status" value="1"/>
</dbReference>
<dbReference type="EMBL" id="LAQU01000033">
    <property type="protein sequence ID" value="KKB61756.1"/>
    <property type="molecule type" value="Genomic_DNA"/>
</dbReference>
<dbReference type="Pfam" id="PF07729">
    <property type="entry name" value="FCD"/>
    <property type="match status" value="1"/>
</dbReference>
<dbReference type="InterPro" id="IPR036388">
    <property type="entry name" value="WH-like_DNA-bd_sf"/>
</dbReference>
<dbReference type="GO" id="GO:0003700">
    <property type="term" value="F:DNA-binding transcription factor activity"/>
    <property type="evidence" value="ECO:0007669"/>
    <property type="project" value="InterPro"/>
</dbReference>
<dbReference type="AlphaFoldDB" id="A0A0F5JV71"/>
<accession>A0A0F5JV71</accession>
<organism evidence="5 6">
    <name type="scientific">Robbsia andropogonis</name>
    <dbReference type="NCBI Taxonomy" id="28092"/>
    <lineage>
        <taxon>Bacteria</taxon>
        <taxon>Pseudomonadati</taxon>
        <taxon>Pseudomonadota</taxon>
        <taxon>Betaproteobacteria</taxon>
        <taxon>Burkholderiales</taxon>
        <taxon>Burkholderiaceae</taxon>
        <taxon>Robbsia</taxon>
    </lineage>
</organism>
<evidence type="ECO:0000256" key="2">
    <source>
        <dbReference type="ARBA" id="ARBA00023125"/>
    </source>
</evidence>
<reference evidence="5 6" key="1">
    <citation type="submission" date="2015-03" db="EMBL/GenBank/DDBJ databases">
        <title>Draft Genome Sequence of Burkholderia andropogonis type strain ICMP2807, isolated from Sorghum bicolor.</title>
        <authorList>
            <person name="Lopes-Santos L."/>
            <person name="Castro D.B."/>
            <person name="Ottoboni L.M."/>
            <person name="Park D."/>
            <person name="Weirc B.S."/>
            <person name="Destefano S.A."/>
        </authorList>
    </citation>
    <scope>NUCLEOTIDE SEQUENCE [LARGE SCALE GENOMIC DNA]</scope>
    <source>
        <strain evidence="5 6">ICMP2807</strain>
    </source>
</reference>
<sequence length="228" mass="25252">MRAGAESDVPDAFSGPLGAVGRISLSERAYRQLRDMILDSQLSAGDLLNEQRAADRLAMSRTPIREALLRLTGEGLLIRAGARSFSVRTVSSREFFESMRVRETLEAQAIEWGVQRLSVATLDMLEARVHAVEHLPHAAAAHREVDDLLHRTIAEASGNAVLVQLILDMRLNARLFRVSSTLHRQQENHIEHLAIVAALRARDGAMARHAMLQHIRGLQDDVIHAITG</sequence>
<keyword evidence="1" id="KW-0805">Transcription regulation</keyword>
<evidence type="ECO:0000259" key="4">
    <source>
        <dbReference type="PROSITE" id="PS50949"/>
    </source>
</evidence>
<evidence type="ECO:0000256" key="1">
    <source>
        <dbReference type="ARBA" id="ARBA00023015"/>
    </source>
</evidence>
<keyword evidence="3" id="KW-0804">Transcription</keyword>
<dbReference type="InterPro" id="IPR011711">
    <property type="entry name" value="GntR_C"/>
</dbReference>
<proteinExistence type="predicted"/>
<feature type="domain" description="HTH gntR-type" evidence="4">
    <location>
        <begin position="23"/>
        <end position="90"/>
    </location>
</feature>
<dbReference type="Pfam" id="PF00392">
    <property type="entry name" value="GntR"/>
    <property type="match status" value="1"/>
</dbReference>
<dbReference type="SUPFAM" id="SSF46785">
    <property type="entry name" value="Winged helix' DNA-binding domain"/>
    <property type="match status" value="1"/>
</dbReference>
<dbReference type="PANTHER" id="PTHR43537:SF5">
    <property type="entry name" value="UXU OPERON TRANSCRIPTIONAL REGULATOR"/>
    <property type="match status" value="1"/>
</dbReference>
<dbReference type="PRINTS" id="PR00035">
    <property type="entry name" value="HTHGNTR"/>
</dbReference>